<keyword evidence="1" id="KW-0472">Membrane</keyword>
<keyword evidence="1" id="KW-1133">Transmembrane helix</keyword>
<organism evidence="2 3">
    <name type="scientific">Streptomyces niphimycinicus</name>
    <dbReference type="NCBI Taxonomy" id="2842201"/>
    <lineage>
        <taxon>Bacteria</taxon>
        <taxon>Bacillati</taxon>
        <taxon>Actinomycetota</taxon>
        <taxon>Actinomycetes</taxon>
        <taxon>Kitasatosporales</taxon>
        <taxon>Streptomycetaceae</taxon>
        <taxon>Streptomyces</taxon>
    </lineage>
</organism>
<protein>
    <recommendedName>
        <fullName evidence="4">Secreted protein</fullName>
    </recommendedName>
</protein>
<keyword evidence="1" id="KW-0812">Transmembrane</keyword>
<name>A0ABS6C8M1_9ACTN</name>
<evidence type="ECO:0000313" key="2">
    <source>
        <dbReference type="EMBL" id="MBU3863238.1"/>
    </source>
</evidence>
<dbReference type="EMBL" id="JAHLEM010000030">
    <property type="protein sequence ID" value="MBU3863238.1"/>
    <property type="molecule type" value="Genomic_DNA"/>
</dbReference>
<evidence type="ECO:0008006" key="4">
    <source>
        <dbReference type="Google" id="ProtNLM"/>
    </source>
</evidence>
<evidence type="ECO:0000313" key="3">
    <source>
        <dbReference type="Proteomes" id="UP000720508"/>
    </source>
</evidence>
<sequence>MSSSDWQEIIGVIGVFILVISVVTVGIWQLAATWRAKAQLAREKEYRSIADRAVLVQEGMERQLAEITGQLGQTRGQLDSMQERLESLERILKDVE</sequence>
<dbReference type="RefSeq" id="WP_216340141.1">
    <property type="nucleotide sequence ID" value="NZ_JAHLEM010000030.1"/>
</dbReference>
<keyword evidence="3" id="KW-1185">Reference proteome</keyword>
<accession>A0ABS6C8M1</accession>
<comment type="caution">
    <text evidence="2">The sequence shown here is derived from an EMBL/GenBank/DDBJ whole genome shotgun (WGS) entry which is preliminary data.</text>
</comment>
<evidence type="ECO:0000256" key="1">
    <source>
        <dbReference type="SAM" id="Phobius"/>
    </source>
</evidence>
<proteinExistence type="predicted"/>
<reference evidence="2 3" key="1">
    <citation type="submission" date="2021-06" db="EMBL/GenBank/DDBJ databases">
        <authorList>
            <person name="Pan X."/>
        </authorList>
    </citation>
    <scope>NUCLEOTIDE SEQUENCE [LARGE SCALE GENOMIC DNA]</scope>
    <source>
        <strain evidence="2 3">4503</strain>
    </source>
</reference>
<gene>
    <name evidence="2" type="ORF">KN815_03740</name>
</gene>
<feature type="transmembrane region" description="Helical" evidence="1">
    <location>
        <begin position="12"/>
        <end position="34"/>
    </location>
</feature>
<dbReference type="Proteomes" id="UP000720508">
    <property type="component" value="Unassembled WGS sequence"/>
</dbReference>